<dbReference type="OrthoDB" id="2272012at2759"/>
<accession>A0A1E1W9I9</accession>
<proteinExistence type="predicted"/>
<sequence length="110" mass="11853">DMHQLLLAAHAQATQLIEILNSALSVDEVGTVAARVRGTCDNCRTRPHAAGNTALPAPTHTAPRRDTTDSTEDKLDDGIESDAERLNELANAELEHYDILKAVEPDAEQA</sequence>
<feature type="region of interest" description="Disordered" evidence="1">
    <location>
        <begin position="43"/>
        <end position="78"/>
    </location>
</feature>
<evidence type="ECO:0000313" key="2">
    <source>
        <dbReference type="EMBL" id="JAT83531.1"/>
    </source>
</evidence>
<dbReference type="EMBL" id="GDQN01007523">
    <property type="protein sequence ID" value="JAT83531.1"/>
    <property type="molecule type" value="Transcribed_RNA"/>
</dbReference>
<dbReference type="AlphaFoldDB" id="A0A1E1W9I9"/>
<gene>
    <name evidence="2" type="ORF">g.19085</name>
</gene>
<feature type="compositionally biased region" description="Basic and acidic residues" evidence="1">
    <location>
        <begin position="63"/>
        <end position="78"/>
    </location>
</feature>
<evidence type="ECO:0000256" key="1">
    <source>
        <dbReference type="SAM" id="MobiDB-lite"/>
    </source>
</evidence>
<reference evidence="2" key="1">
    <citation type="submission" date="2015-09" db="EMBL/GenBank/DDBJ databases">
        <title>De novo assembly of Pectinophora gossypiella (Pink Bollworm) gut transcriptome.</title>
        <authorList>
            <person name="Tassone E.E."/>
        </authorList>
    </citation>
    <scope>NUCLEOTIDE SEQUENCE</scope>
</reference>
<feature type="non-terminal residue" evidence="2">
    <location>
        <position position="110"/>
    </location>
</feature>
<protein>
    <submittedName>
        <fullName evidence="2">Uncharacterized protein</fullName>
    </submittedName>
</protein>
<name>A0A1E1W9I9_PECGO</name>
<organism evidence="2">
    <name type="scientific">Pectinophora gossypiella</name>
    <name type="common">Cotton pink bollworm</name>
    <name type="synonym">Depressaria gossypiella</name>
    <dbReference type="NCBI Taxonomy" id="13191"/>
    <lineage>
        <taxon>Eukaryota</taxon>
        <taxon>Metazoa</taxon>
        <taxon>Ecdysozoa</taxon>
        <taxon>Arthropoda</taxon>
        <taxon>Hexapoda</taxon>
        <taxon>Insecta</taxon>
        <taxon>Pterygota</taxon>
        <taxon>Neoptera</taxon>
        <taxon>Endopterygota</taxon>
        <taxon>Lepidoptera</taxon>
        <taxon>Glossata</taxon>
        <taxon>Ditrysia</taxon>
        <taxon>Gelechioidea</taxon>
        <taxon>Gelechiidae</taxon>
        <taxon>Apatetrinae</taxon>
        <taxon>Pectinophora</taxon>
    </lineage>
</organism>
<feature type="non-terminal residue" evidence="2">
    <location>
        <position position="1"/>
    </location>
</feature>